<dbReference type="EMBL" id="CP020715">
    <property type="protein sequence ID" value="ARJ05364.1"/>
    <property type="molecule type" value="Genomic_DNA"/>
</dbReference>
<dbReference type="PANTHER" id="PTHR43309:SF3">
    <property type="entry name" value="5-OXOPROLINASE SUBUNIT C"/>
    <property type="match status" value="1"/>
</dbReference>
<dbReference type="InterPro" id="IPR003778">
    <property type="entry name" value="CT_A_B"/>
</dbReference>
<dbReference type="AlphaFoldDB" id="A0A1X9LJK3"/>
<sequence length="300" mass="30712">MPDDAGTPALEVLTPGPLALLQDHGRPGYAHLGVTGSGAADRAAFDAANRLVGNLPGAVGIETLLGGWRMHALRTLRIAVTGAPVAVRVRRGGRTVEHPIGCALTLARGDELEFGPPPHQLRSYLAVRGGIAAPHVLGSGSTDTLSGLGPAPLEAGDVLSLAAQAGEWPAADAIPTLIGREHPEVVVLPVVLGPRDRLLRGEPRAVLAAARWTVSPDSNRVGVRLAGPPLPAAEGTAQLPSEGVVAGSVQLPPDGRPVLFLRDHPVTGGYPVVAVLTAAALDAAAQLRPGDPVRLAPLRR</sequence>
<gene>
    <name evidence="1" type="ORF">B5808_09140</name>
</gene>
<dbReference type="Pfam" id="PF02626">
    <property type="entry name" value="CT_A_B"/>
    <property type="match status" value="1"/>
</dbReference>
<evidence type="ECO:0000313" key="1">
    <source>
        <dbReference type="EMBL" id="ARJ05364.1"/>
    </source>
</evidence>
<dbReference type="SUPFAM" id="SSF50891">
    <property type="entry name" value="Cyclophilin-like"/>
    <property type="match status" value="1"/>
</dbReference>
<dbReference type="SMART" id="SM00797">
    <property type="entry name" value="AHS2"/>
    <property type="match status" value="1"/>
</dbReference>
<dbReference type="Proteomes" id="UP000192775">
    <property type="component" value="Chromosome"/>
</dbReference>
<dbReference type="InterPro" id="IPR052708">
    <property type="entry name" value="PxpC"/>
</dbReference>
<keyword evidence="2" id="KW-1185">Reference proteome</keyword>
<dbReference type="KEGG" id="cphy:B5808_09140"/>
<accession>A0A1X9LJK3</accession>
<dbReference type="STRING" id="1619308.B5808_09140"/>
<protein>
    <submittedName>
        <fullName evidence="1">Uncharacterized protein</fullName>
    </submittedName>
</protein>
<dbReference type="RefSeq" id="WP_085019502.1">
    <property type="nucleotide sequence ID" value="NZ_BMHD01000001.1"/>
</dbReference>
<name>A0A1X9LJK3_9MICO</name>
<organism evidence="1 2">
    <name type="scientific">Cnuibacter physcomitrellae</name>
    <dbReference type="NCBI Taxonomy" id="1619308"/>
    <lineage>
        <taxon>Bacteria</taxon>
        <taxon>Bacillati</taxon>
        <taxon>Actinomycetota</taxon>
        <taxon>Actinomycetes</taxon>
        <taxon>Micrococcales</taxon>
        <taxon>Microbacteriaceae</taxon>
        <taxon>Cnuibacter</taxon>
    </lineage>
</organism>
<dbReference type="PANTHER" id="PTHR43309">
    <property type="entry name" value="5-OXOPROLINASE SUBUNIT C"/>
    <property type="match status" value="1"/>
</dbReference>
<evidence type="ECO:0000313" key="2">
    <source>
        <dbReference type="Proteomes" id="UP000192775"/>
    </source>
</evidence>
<dbReference type="Gene3D" id="2.40.100.10">
    <property type="entry name" value="Cyclophilin-like"/>
    <property type="match status" value="1"/>
</dbReference>
<reference evidence="1 2" key="1">
    <citation type="submission" date="2017-04" db="EMBL/GenBank/DDBJ databases">
        <authorList>
            <person name="Afonso C.L."/>
            <person name="Miller P.J."/>
            <person name="Scott M.A."/>
            <person name="Spackman E."/>
            <person name="Goraichik I."/>
            <person name="Dimitrov K.M."/>
            <person name="Suarez D.L."/>
            <person name="Swayne D.E."/>
        </authorList>
    </citation>
    <scope>NUCLEOTIDE SEQUENCE [LARGE SCALE GENOMIC DNA]</scope>
    <source>
        <strain evidence="2">XA(T)</strain>
    </source>
</reference>
<proteinExistence type="predicted"/>
<dbReference type="InterPro" id="IPR029000">
    <property type="entry name" value="Cyclophilin-like_dom_sf"/>
</dbReference>